<evidence type="ECO:0000313" key="2">
    <source>
        <dbReference type="Proteomes" id="UP000692954"/>
    </source>
</evidence>
<dbReference type="PROSITE" id="PS51354">
    <property type="entry name" value="GLUTAREDOXIN_2"/>
    <property type="match status" value="1"/>
</dbReference>
<accession>A0A8S1R5Y9</accession>
<dbReference type="EMBL" id="CAJJDN010000140">
    <property type="protein sequence ID" value="CAD8122674.1"/>
    <property type="molecule type" value="Genomic_DNA"/>
</dbReference>
<dbReference type="OrthoDB" id="283554at2759"/>
<evidence type="ECO:0008006" key="3">
    <source>
        <dbReference type="Google" id="ProtNLM"/>
    </source>
</evidence>
<organism evidence="1 2">
    <name type="scientific">Paramecium sonneborni</name>
    <dbReference type="NCBI Taxonomy" id="65129"/>
    <lineage>
        <taxon>Eukaryota</taxon>
        <taxon>Sar</taxon>
        <taxon>Alveolata</taxon>
        <taxon>Ciliophora</taxon>
        <taxon>Intramacronucleata</taxon>
        <taxon>Oligohymenophorea</taxon>
        <taxon>Peniculida</taxon>
        <taxon>Parameciidae</taxon>
        <taxon>Paramecium</taxon>
    </lineage>
</organism>
<evidence type="ECO:0000313" key="1">
    <source>
        <dbReference type="EMBL" id="CAD8122674.1"/>
    </source>
</evidence>
<gene>
    <name evidence="1" type="ORF">PSON_ATCC_30995.1.T1400012</name>
</gene>
<dbReference type="AlphaFoldDB" id="A0A8S1R5Y9"/>
<proteinExistence type="predicted"/>
<sequence>MDQEDLEIEKEVNAMLIQKFWRLRKHKYAAQQVVPSLREKFHFYYSSISTNMKATTSTQRLFTFVKNKKVKYFAFNLCDNPMCQQWVKQQRLNQDPLPFIFINKVYIGSMDDLQLLIDFHLFDSILKQDYLKKCLACNTPREQLEDEKCSKCKTNYIFFDKKNQGVKICPKCRDRQNEDTIQCQKCQIDCIKVNEVFIHLREIQ</sequence>
<name>A0A8S1R5Y9_9CILI</name>
<keyword evidence="2" id="KW-1185">Reference proteome</keyword>
<comment type="caution">
    <text evidence="1">The sequence shown here is derived from an EMBL/GenBank/DDBJ whole genome shotgun (WGS) entry which is preliminary data.</text>
</comment>
<protein>
    <recommendedName>
        <fullName evidence="3">Glutaredoxin domain-containing protein</fullName>
    </recommendedName>
</protein>
<dbReference type="Proteomes" id="UP000692954">
    <property type="component" value="Unassembled WGS sequence"/>
</dbReference>
<reference evidence="1" key="1">
    <citation type="submission" date="2021-01" db="EMBL/GenBank/DDBJ databases">
        <authorList>
            <consortium name="Genoscope - CEA"/>
            <person name="William W."/>
        </authorList>
    </citation>
    <scope>NUCLEOTIDE SEQUENCE</scope>
</reference>